<name>A0AAV4ST31_CAEEX</name>
<dbReference type="AlphaFoldDB" id="A0AAV4ST31"/>
<comment type="caution">
    <text evidence="1">The sequence shown here is derived from an EMBL/GenBank/DDBJ whole genome shotgun (WGS) entry which is preliminary data.</text>
</comment>
<keyword evidence="2" id="KW-1185">Reference proteome</keyword>
<reference evidence="1 2" key="1">
    <citation type="submission" date="2021-06" db="EMBL/GenBank/DDBJ databases">
        <title>Caerostris extrusa draft genome.</title>
        <authorList>
            <person name="Kono N."/>
            <person name="Arakawa K."/>
        </authorList>
    </citation>
    <scope>NUCLEOTIDE SEQUENCE [LARGE SCALE GENOMIC DNA]</scope>
</reference>
<dbReference type="Proteomes" id="UP001054945">
    <property type="component" value="Unassembled WGS sequence"/>
</dbReference>
<dbReference type="EMBL" id="BPLR01010032">
    <property type="protein sequence ID" value="GIY36336.1"/>
    <property type="molecule type" value="Genomic_DNA"/>
</dbReference>
<accession>A0AAV4ST31</accession>
<evidence type="ECO:0000313" key="1">
    <source>
        <dbReference type="EMBL" id="GIY36336.1"/>
    </source>
</evidence>
<protein>
    <submittedName>
        <fullName evidence="1">Uncharacterized protein</fullName>
    </submittedName>
</protein>
<sequence length="112" mass="12189">MKTLTLNLSCMCTIVPKKFSLQSTHTQAQQVVLLLSFPRCAQLINYRADDFPAPPLPPVVCEKWVIGQVAIIKDSMETGTSAAHVSFIHCVCLPSGHSASNTEVNSCLISCR</sequence>
<evidence type="ECO:0000313" key="2">
    <source>
        <dbReference type="Proteomes" id="UP001054945"/>
    </source>
</evidence>
<gene>
    <name evidence="1" type="ORF">CEXT_369521</name>
</gene>
<proteinExistence type="predicted"/>
<organism evidence="1 2">
    <name type="scientific">Caerostris extrusa</name>
    <name type="common">Bark spider</name>
    <name type="synonym">Caerostris bankana</name>
    <dbReference type="NCBI Taxonomy" id="172846"/>
    <lineage>
        <taxon>Eukaryota</taxon>
        <taxon>Metazoa</taxon>
        <taxon>Ecdysozoa</taxon>
        <taxon>Arthropoda</taxon>
        <taxon>Chelicerata</taxon>
        <taxon>Arachnida</taxon>
        <taxon>Araneae</taxon>
        <taxon>Araneomorphae</taxon>
        <taxon>Entelegynae</taxon>
        <taxon>Araneoidea</taxon>
        <taxon>Araneidae</taxon>
        <taxon>Caerostris</taxon>
    </lineage>
</organism>